<dbReference type="SUPFAM" id="SSF53098">
    <property type="entry name" value="Ribonuclease H-like"/>
    <property type="match status" value="1"/>
</dbReference>
<dbReference type="CDD" id="cd06222">
    <property type="entry name" value="RNase_H_like"/>
    <property type="match status" value="1"/>
</dbReference>
<dbReference type="InterPro" id="IPR044730">
    <property type="entry name" value="RNase_H-like_dom_plant"/>
</dbReference>
<accession>A0ABR1ZB63</accession>
<sequence length="300" mass="33843">MTNLERRRRSVGRHPYCTTCDTHDESTLHVLRDCKFVREVWLYFSPAVYSPTFFTESLQAWLLSNINCHDLVSDYSIPWSTIFVSILWQLWKARNEHVFNSIPQSPTAVWNKGIFWARCDMESFLPPLIRSPDSRSLHWTGPEPGWVCLNVDATVSASTSFGSVAGLLLDQIGSWLSGFQKAIGVLQPLQAELWAVLIGLLFVWDQGFVFVQIQSDCAEAVKLIKADNAYMSPISLVHAIAALRQKAWATKITWIPRTSNFLADMLAKSVDPSSTDFHELDEPPVALMSLLSMDALHLSL</sequence>
<name>A0ABR1ZB63_9ROSI</name>
<protein>
    <recommendedName>
        <fullName evidence="1">RNase H type-1 domain-containing protein</fullName>
    </recommendedName>
</protein>
<dbReference type="InterPro" id="IPR053151">
    <property type="entry name" value="RNase_H-like"/>
</dbReference>
<dbReference type="InterPro" id="IPR012337">
    <property type="entry name" value="RNaseH-like_sf"/>
</dbReference>
<dbReference type="Pfam" id="PF13456">
    <property type="entry name" value="RVT_3"/>
    <property type="match status" value="1"/>
</dbReference>
<feature type="domain" description="RNase H type-1" evidence="1">
    <location>
        <begin position="150"/>
        <end position="269"/>
    </location>
</feature>
<dbReference type="Proteomes" id="UP001472677">
    <property type="component" value="Unassembled WGS sequence"/>
</dbReference>
<proteinExistence type="predicted"/>
<evidence type="ECO:0000313" key="2">
    <source>
        <dbReference type="EMBL" id="KAK8477373.1"/>
    </source>
</evidence>
<dbReference type="InterPro" id="IPR002156">
    <property type="entry name" value="RNaseH_domain"/>
</dbReference>
<dbReference type="EMBL" id="JBBPBM010002531">
    <property type="protein sequence ID" value="KAK8477373.1"/>
    <property type="molecule type" value="Genomic_DNA"/>
</dbReference>
<gene>
    <name evidence="2" type="ORF">V6N12_013818</name>
</gene>
<reference evidence="2 3" key="1">
    <citation type="journal article" date="2024" name="G3 (Bethesda)">
        <title>Genome assembly of Hibiscus sabdariffa L. provides insights into metabolisms of medicinal natural products.</title>
        <authorList>
            <person name="Kim T."/>
        </authorList>
    </citation>
    <scope>NUCLEOTIDE SEQUENCE [LARGE SCALE GENOMIC DNA]</scope>
    <source>
        <strain evidence="2">TK-2024</strain>
        <tissue evidence="2">Old leaves</tissue>
    </source>
</reference>
<keyword evidence="3" id="KW-1185">Reference proteome</keyword>
<dbReference type="Gene3D" id="3.30.420.10">
    <property type="entry name" value="Ribonuclease H-like superfamily/Ribonuclease H"/>
    <property type="match status" value="1"/>
</dbReference>
<organism evidence="2 3">
    <name type="scientific">Hibiscus sabdariffa</name>
    <name type="common">roselle</name>
    <dbReference type="NCBI Taxonomy" id="183260"/>
    <lineage>
        <taxon>Eukaryota</taxon>
        <taxon>Viridiplantae</taxon>
        <taxon>Streptophyta</taxon>
        <taxon>Embryophyta</taxon>
        <taxon>Tracheophyta</taxon>
        <taxon>Spermatophyta</taxon>
        <taxon>Magnoliopsida</taxon>
        <taxon>eudicotyledons</taxon>
        <taxon>Gunneridae</taxon>
        <taxon>Pentapetalae</taxon>
        <taxon>rosids</taxon>
        <taxon>malvids</taxon>
        <taxon>Malvales</taxon>
        <taxon>Malvaceae</taxon>
        <taxon>Malvoideae</taxon>
        <taxon>Hibiscus</taxon>
    </lineage>
</organism>
<dbReference type="InterPro" id="IPR036397">
    <property type="entry name" value="RNaseH_sf"/>
</dbReference>
<evidence type="ECO:0000313" key="3">
    <source>
        <dbReference type="Proteomes" id="UP001472677"/>
    </source>
</evidence>
<dbReference type="PANTHER" id="PTHR47723:SF19">
    <property type="entry name" value="POLYNUCLEOTIDYL TRANSFERASE, RIBONUCLEASE H-LIKE SUPERFAMILY PROTEIN"/>
    <property type="match status" value="1"/>
</dbReference>
<comment type="caution">
    <text evidence="2">The sequence shown here is derived from an EMBL/GenBank/DDBJ whole genome shotgun (WGS) entry which is preliminary data.</text>
</comment>
<dbReference type="PANTHER" id="PTHR47723">
    <property type="entry name" value="OS05G0353850 PROTEIN"/>
    <property type="match status" value="1"/>
</dbReference>
<evidence type="ECO:0000259" key="1">
    <source>
        <dbReference type="Pfam" id="PF13456"/>
    </source>
</evidence>